<name>A0A9J5X802_SOLCO</name>
<feature type="compositionally biased region" description="Polar residues" evidence="1">
    <location>
        <begin position="1"/>
        <end position="13"/>
    </location>
</feature>
<dbReference type="AlphaFoldDB" id="A0A9J5X802"/>
<comment type="caution">
    <text evidence="2">The sequence shown here is derived from an EMBL/GenBank/DDBJ whole genome shotgun (WGS) entry which is preliminary data.</text>
</comment>
<protein>
    <submittedName>
        <fullName evidence="2">Uncharacterized protein</fullName>
    </submittedName>
</protein>
<keyword evidence="3" id="KW-1185">Reference proteome</keyword>
<evidence type="ECO:0000313" key="3">
    <source>
        <dbReference type="Proteomes" id="UP000824120"/>
    </source>
</evidence>
<feature type="region of interest" description="Disordered" evidence="1">
    <location>
        <begin position="1"/>
        <end position="23"/>
    </location>
</feature>
<accession>A0A9J5X802</accession>
<dbReference type="EMBL" id="JACXVP010000009">
    <property type="protein sequence ID" value="KAG5584379.1"/>
    <property type="molecule type" value="Genomic_DNA"/>
</dbReference>
<gene>
    <name evidence="2" type="ORF">H5410_044813</name>
</gene>
<proteinExistence type="predicted"/>
<evidence type="ECO:0000256" key="1">
    <source>
        <dbReference type="SAM" id="MobiDB-lite"/>
    </source>
</evidence>
<dbReference type="Proteomes" id="UP000824120">
    <property type="component" value="Chromosome 9"/>
</dbReference>
<organism evidence="2 3">
    <name type="scientific">Solanum commersonii</name>
    <name type="common">Commerson's wild potato</name>
    <name type="synonym">Commerson's nightshade</name>
    <dbReference type="NCBI Taxonomy" id="4109"/>
    <lineage>
        <taxon>Eukaryota</taxon>
        <taxon>Viridiplantae</taxon>
        <taxon>Streptophyta</taxon>
        <taxon>Embryophyta</taxon>
        <taxon>Tracheophyta</taxon>
        <taxon>Spermatophyta</taxon>
        <taxon>Magnoliopsida</taxon>
        <taxon>eudicotyledons</taxon>
        <taxon>Gunneridae</taxon>
        <taxon>Pentapetalae</taxon>
        <taxon>asterids</taxon>
        <taxon>lamiids</taxon>
        <taxon>Solanales</taxon>
        <taxon>Solanaceae</taxon>
        <taxon>Solanoideae</taxon>
        <taxon>Solaneae</taxon>
        <taxon>Solanum</taxon>
    </lineage>
</organism>
<reference evidence="2 3" key="1">
    <citation type="submission" date="2020-09" db="EMBL/GenBank/DDBJ databases">
        <title>De no assembly of potato wild relative species, Solanum commersonii.</title>
        <authorList>
            <person name="Cho K."/>
        </authorList>
    </citation>
    <scope>NUCLEOTIDE SEQUENCE [LARGE SCALE GENOMIC DNA]</scope>
    <source>
        <strain evidence="2">LZ3.2</strain>
        <tissue evidence="2">Leaf</tissue>
    </source>
</reference>
<sequence length="75" mass="8596">MNTRLEMNSTVGSLSGRKEWRGMQKTSERVFPDNDVFSFKLVLNKESELLDWFSPKPGLIQILMCPSRQTVSTDS</sequence>
<evidence type="ECO:0000313" key="2">
    <source>
        <dbReference type="EMBL" id="KAG5584379.1"/>
    </source>
</evidence>